<dbReference type="InterPro" id="IPR052345">
    <property type="entry name" value="Rad_response_metalloprotease"/>
</dbReference>
<dbReference type="PANTHER" id="PTHR43236">
    <property type="entry name" value="ANTITOXIN HIGA1"/>
    <property type="match status" value="1"/>
</dbReference>
<accession>A0A2U0SC45</accession>
<dbReference type="PANTHER" id="PTHR43236:SF1">
    <property type="entry name" value="BLL7220 PROTEIN"/>
    <property type="match status" value="1"/>
</dbReference>
<evidence type="ECO:0000313" key="3">
    <source>
        <dbReference type="Proteomes" id="UP000245890"/>
    </source>
</evidence>
<proteinExistence type="predicted"/>
<keyword evidence="3" id="KW-1185">Reference proteome</keyword>
<gene>
    <name evidence="2" type="ORF">DD559_06035</name>
</gene>
<evidence type="ECO:0000313" key="2">
    <source>
        <dbReference type="EMBL" id="PVX28946.1"/>
    </source>
</evidence>
<evidence type="ECO:0000259" key="1">
    <source>
        <dbReference type="Pfam" id="PF06114"/>
    </source>
</evidence>
<dbReference type="Pfam" id="PF06114">
    <property type="entry name" value="Peptidase_M78"/>
    <property type="match status" value="1"/>
</dbReference>
<dbReference type="Gene3D" id="1.10.10.2910">
    <property type="match status" value="1"/>
</dbReference>
<organism evidence="2 3">
    <name type="scientific">Sphingomonas pokkalii</name>
    <dbReference type="NCBI Taxonomy" id="2175090"/>
    <lineage>
        <taxon>Bacteria</taxon>
        <taxon>Pseudomonadati</taxon>
        <taxon>Pseudomonadota</taxon>
        <taxon>Alphaproteobacteria</taxon>
        <taxon>Sphingomonadales</taxon>
        <taxon>Sphingomonadaceae</taxon>
        <taxon>Sphingomonas</taxon>
    </lineage>
</organism>
<dbReference type="OrthoDB" id="9794834at2"/>
<dbReference type="AlphaFoldDB" id="A0A2U0SC45"/>
<sequence length="162" mass="17737">MTTLYSVIAEAQRNAPVDPAALARKLGIAVKPMLLDDDMSGALVKVTPDKYEIQVNALHPETRQRFTIAHELGHYVHHRALLGEGVNDNRAYRTTQGDKLFNPKIGPKQETEANRFAASLLMPAAAVERLRAEGMTTAQMASHLGVSQHAMSIRLGVPYEPA</sequence>
<dbReference type="Proteomes" id="UP000245890">
    <property type="component" value="Unassembled WGS sequence"/>
</dbReference>
<dbReference type="RefSeq" id="WP_116468389.1">
    <property type="nucleotide sequence ID" value="NZ_QENQ01000001.1"/>
</dbReference>
<dbReference type="InterPro" id="IPR010359">
    <property type="entry name" value="IrrE_HExxH"/>
</dbReference>
<feature type="domain" description="IrrE N-terminal-like" evidence="1">
    <location>
        <begin position="25"/>
        <end position="155"/>
    </location>
</feature>
<name>A0A2U0SC45_9SPHN</name>
<dbReference type="EMBL" id="QENQ01000001">
    <property type="protein sequence ID" value="PVX28946.1"/>
    <property type="molecule type" value="Genomic_DNA"/>
</dbReference>
<protein>
    <submittedName>
        <fullName evidence="2">ImmA/IrrE family metallo-endopeptidase</fullName>
    </submittedName>
</protein>
<comment type="caution">
    <text evidence="2">The sequence shown here is derived from an EMBL/GenBank/DDBJ whole genome shotgun (WGS) entry which is preliminary data.</text>
</comment>
<reference evidence="2 3" key="1">
    <citation type="submission" date="2018-05" db="EMBL/GenBank/DDBJ databases">
        <title>Description of Sphingomonas pokkalii sp nov, isolated from the rhizosphere of saline tolerant pokkali rice and its draft genome analysis.</title>
        <authorList>
            <person name="Menon R."/>
            <person name="Kumari S."/>
            <person name="Rameshkumar N."/>
        </authorList>
    </citation>
    <scope>NUCLEOTIDE SEQUENCE [LARGE SCALE GENOMIC DNA]</scope>
    <source>
        <strain evidence="2 3">L3B27</strain>
    </source>
</reference>